<protein>
    <recommendedName>
        <fullName evidence="3">Helitron helicase-like domain-containing protein</fullName>
    </recommendedName>
</protein>
<comment type="caution">
    <text evidence="1">The sequence shown here is derived from an EMBL/GenBank/DDBJ whole genome shotgun (WGS) entry which is preliminary data.</text>
</comment>
<organism evidence="1 2">
    <name type="scientific">Lactuca virosa</name>
    <dbReference type="NCBI Taxonomy" id="75947"/>
    <lineage>
        <taxon>Eukaryota</taxon>
        <taxon>Viridiplantae</taxon>
        <taxon>Streptophyta</taxon>
        <taxon>Embryophyta</taxon>
        <taxon>Tracheophyta</taxon>
        <taxon>Spermatophyta</taxon>
        <taxon>Magnoliopsida</taxon>
        <taxon>eudicotyledons</taxon>
        <taxon>Gunneridae</taxon>
        <taxon>Pentapetalae</taxon>
        <taxon>asterids</taxon>
        <taxon>campanulids</taxon>
        <taxon>Asterales</taxon>
        <taxon>Asteraceae</taxon>
        <taxon>Cichorioideae</taxon>
        <taxon>Cichorieae</taxon>
        <taxon>Lactucinae</taxon>
        <taxon>Lactuca</taxon>
    </lineage>
</organism>
<dbReference type="Proteomes" id="UP001157418">
    <property type="component" value="Unassembled WGS sequence"/>
</dbReference>
<gene>
    <name evidence="1" type="ORF">LVIROSA_LOCUS5579</name>
</gene>
<proteinExistence type="predicted"/>
<evidence type="ECO:0000313" key="2">
    <source>
        <dbReference type="Proteomes" id="UP001157418"/>
    </source>
</evidence>
<evidence type="ECO:0000313" key="1">
    <source>
        <dbReference type="EMBL" id="CAH1417943.1"/>
    </source>
</evidence>
<sequence>MTSKNASTITASSSSIKLNPGCHKLKRKTTHLSPIPLIDLTDNVENIHQVINENVIVGISNEYLDHGDQNVVCQTCHAKLWRNESIRGKEKGNTNYSLCCGYGKVQIPDLKKAPPSYERMFRNGDSKSKHFMKNIRRYNSMFSFTSMGGKIDTSINRGNAPYIFRLGGQNYHSIGSLLPAKGSEPKFSQLYIYDTENEISNRQRCIGMARDTFQKNPQVDMKLRLIGRRQRDGRTYNLPTASEVAALIVGDICDSIEKRDIVVETKTGFLQRISELHPSYLPLQYPLLFPYGDDGYSVDILHRGVSFTTNSKRAKCTMREYFAFRIQDRDHSFSLILNSKACFSSFW</sequence>
<dbReference type="PANTHER" id="PTHR45786:SF66">
    <property type="entry name" value="HOOK MOTIF PROTEIN, PUTATIVE-RELATED"/>
    <property type="match status" value="1"/>
</dbReference>
<accession>A0AAU9MAR8</accession>
<dbReference type="AlphaFoldDB" id="A0AAU9MAR8"/>
<dbReference type="PANTHER" id="PTHR45786">
    <property type="entry name" value="DNA BINDING PROTEIN-LIKE"/>
    <property type="match status" value="1"/>
</dbReference>
<evidence type="ECO:0008006" key="3">
    <source>
        <dbReference type="Google" id="ProtNLM"/>
    </source>
</evidence>
<name>A0AAU9MAR8_9ASTR</name>
<keyword evidence="2" id="KW-1185">Reference proteome</keyword>
<reference evidence="1 2" key="1">
    <citation type="submission" date="2022-01" db="EMBL/GenBank/DDBJ databases">
        <authorList>
            <person name="Xiong W."/>
            <person name="Schranz E."/>
        </authorList>
    </citation>
    <scope>NUCLEOTIDE SEQUENCE [LARGE SCALE GENOMIC DNA]</scope>
</reference>
<dbReference type="EMBL" id="CAKMRJ010000113">
    <property type="protein sequence ID" value="CAH1417943.1"/>
    <property type="molecule type" value="Genomic_DNA"/>
</dbReference>